<proteinExistence type="predicted"/>
<dbReference type="PANTHER" id="PTHR11695">
    <property type="entry name" value="ALCOHOL DEHYDROGENASE RELATED"/>
    <property type="match status" value="1"/>
</dbReference>
<gene>
    <name evidence="3" type="ORF">ACFPCV_04790</name>
</gene>
<evidence type="ECO:0000313" key="3">
    <source>
        <dbReference type="EMBL" id="MFC4852812.1"/>
    </source>
</evidence>
<dbReference type="Pfam" id="PF08240">
    <property type="entry name" value="ADH_N"/>
    <property type="match status" value="1"/>
</dbReference>
<name>A0ABV9RX46_9PSEU</name>
<keyword evidence="1" id="KW-0560">Oxidoreductase</keyword>
<dbReference type="Gene3D" id="3.90.180.10">
    <property type="entry name" value="Medium-chain alcohol dehydrogenases, catalytic domain"/>
    <property type="match status" value="1"/>
</dbReference>
<evidence type="ECO:0000259" key="2">
    <source>
        <dbReference type="SMART" id="SM00829"/>
    </source>
</evidence>
<organism evidence="3 4">
    <name type="scientific">Actinophytocola glycyrrhizae</name>
    <dbReference type="NCBI Taxonomy" id="2044873"/>
    <lineage>
        <taxon>Bacteria</taxon>
        <taxon>Bacillati</taxon>
        <taxon>Actinomycetota</taxon>
        <taxon>Actinomycetes</taxon>
        <taxon>Pseudonocardiales</taxon>
        <taxon>Pseudonocardiaceae</taxon>
    </lineage>
</organism>
<dbReference type="InterPro" id="IPR002364">
    <property type="entry name" value="Quin_OxRdtase/zeta-crystal_CS"/>
</dbReference>
<dbReference type="Pfam" id="PF13602">
    <property type="entry name" value="ADH_zinc_N_2"/>
    <property type="match status" value="1"/>
</dbReference>
<dbReference type="PANTHER" id="PTHR11695:SF294">
    <property type="entry name" value="RETICULON-4-INTERACTING PROTEIN 1, MITOCHONDRIAL"/>
    <property type="match status" value="1"/>
</dbReference>
<dbReference type="RefSeq" id="WP_378054765.1">
    <property type="nucleotide sequence ID" value="NZ_JBHSIS010000002.1"/>
</dbReference>
<dbReference type="InterPro" id="IPR013154">
    <property type="entry name" value="ADH-like_N"/>
</dbReference>
<dbReference type="InterPro" id="IPR050700">
    <property type="entry name" value="YIM1/Zinc_Alcohol_DH_Fams"/>
</dbReference>
<dbReference type="InterPro" id="IPR036291">
    <property type="entry name" value="NAD(P)-bd_dom_sf"/>
</dbReference>
<comment type="caution">
    <text evidence="3">The sequence shown here is derived from an EMBL/GenBank/DDBJ whole genome shotgun (WGS) entry which is preliminary data.</text>
</comment>
<evidence type="ECO:0000256" key="1">
    <source>
        <dbReference type="ARBA" id="ARBA00023002"/>
    </source>
</evidence>
<accession>A0ABV9RX46</accession>
<dbReference type="Gene3D" id="3.40.50.720">
    <property type="entry name" value="NAD(P)-binding Rossmann-like Domain"/>
    <property type="match status" value="1"/>
</dbReference>
<dbReference type="SMART" id="SM00829">
    <property type="entry name" value="PKS_ER"/>
    <property type="match status" value="1"/>
</dbReference>
<dbReference type="SUPFAM" id="SSF50129">
    <property type="entry name" value="GroES-like"/>
    <property type="match status" value="1"/>
</dbReference>
<dbReference type="InterPro" id="IPR020843">
    <property type="entry name" value="ER"/>
</dbReference>
<feature type="domain" description="Enoyl reductase (ER)" evidence="2">
    <location>
        <begin position="10"/>
        <end position="318"/>
    </location>
</feature>
<dbReference type="InterPro" id="IPR011032">
    <property type="entry name" value="GroES-like_sf"/>
</dbReference>
<dbReference type="EMBL" id="JBHSIS010000002">
    <property type="protein sequence ID" value="MFC4852812.1"/>
    <property type="molecule type" value="Genomic_DNA"/>
</dbReference>
<dbReference type="CDD" id="cd08267">
    <property type="entry name" value="MDR1"/>
    <property type="match status" value="1"/>
</dbReference>
<dbReference type="SUPFAM" id="SSF51735">
    <property type="entry name" value="NAD(P)-binding Rossmann-fold domains"/>
    <property type="match status" value="1"/>
</dbReference>
<reference evidence="4" key="1">
    <citation type="journal article" date="2019" name="Int. J. Syst. Evol. Microbiol.">
        <title>The Global Catalogue of Microorganisms (GCM) 10K type strain sequencing project: providing services to taxonomists for standard genome sequencing and annotation.</title>
        <authorList>
            <consortium name="The Broad Institute Genomics Platform"/>
            <consortium name="The Broad Institute Genome Sequencing Center for Infectious Disease"/>
            <person name="Wu L."/>
            <person name="Ma J."/>
        </authorList>
    </citation>
    <scope>NUCLEOTIDE SEQUENCE [LARGE SCALE GENOMIC DNA]</scope>
    <source>
        <strain evidence="4">ZS-22-S1</strain>
    </source>
</reference>
<keyword evidence="4" id="KW-1185">Reference proteome</keyword>
<protein>
    <submittedName>
        <fullName evidence="3">NAD(P)-dependent alcohol dehydrogenase</fullName>
    </submittedName>
</protein>
<dbReference type="PROSITE" id="PS01162">
    <property type="entry name" value="QOR_ZETA_CRYSTAL"/>
    <property type="match status" value="1"/>
</dbReference>
<sequence length="325" mass="34429">MKAIVYDRYGPADVLRLADIDKPEPGDDEVLVRVHAAGVDYGVWHLMTGLPLPVRAAVGLRTPRNPVLGRDVAGTVEALGADVTKFRVGDEVFGTCGGTFAEYACVPVARCVPKPANLTLEQAAAVPVSGLTALHSLRDAVRTGDRVLVIGAGGGVGTFAVQLAKAYGASVTGVCSTGKVDLVRSIGADDVVDHTRTDFADGTRHWDLIVDTGGLRRLSHLRRALTPKGRLIIVGGEGGGRWLGGMDRTLRAILLSPFVSQRLGGLISVERGEDIEELRALIEAGKLTPVVDRTFPLADAAKAIRYLAEGRARGKVVLTVREQSF</sequence>
<dbReference type="Proteomes" id="UP001595859">
    <property type="component" value="Unassembled WGS sequence"/>
</dbReference>
<evidence type="ECO:0000313" key="4">
    <source>
        <dbReference type="Proteomes" id="UP001595859"/>
    </source>
</evidence>